<dbReference type="Gene3D" id="1.25.10.10">
    <property type="entry name" value="Leucine-rich Repeat Variant"/>
    <property type="match status" value="1"/>
</dbReference>
<feature type="domain" description="Integrator complex subunit 7 N-terminal" evidence="4">
    <location>
        <begin position="10"/>
        <end position="510"/>
    </location>
</feature>
<dbReference type="Proteomes" id="UP000095282">
    <property type="component" value="Unplaced"/>
</dbReference>
<sequence>MAGTSHLEAAFDKGLRGPPAEQLATVSTLSRLVQDNPIPTFVNSLIVRLANAFRDGSLDLRVATARALRQCGSHVKLAFSSVEISKRILKVSHSNDPNAREAVLDVLAELAPIIPECNSSHHLIRESLSTCHDGEFRATCHALKSFAAISHSFAESIILHIGKILEGDEMTEPRKVLVCSAFSTMSATTQVNDQVFGIAELILRRSISDEYFHAFLSSTTSLCIEIRYSIPKQIDLLLDLLNPSDINEHPPTNIRRLIILTELKRLARFTSIWTEEQVRILVESLSSSMSSQSLIQFFDATTSLVKNCSYPNLKLLKNLVVPNTGFGSHANSEVSVRFVYFAAQVVCSPRAFEEDSPEYIEATMTAFTVVVVNSCTNEKLNSKLASKLYRAVGDLLLTFPHTQYTFTPMIISALFSAFDSPIPEDRNQKERLEVLCRLSDSDKLYISEIHTWACSVMKENKMLFNAYPSQFSYLCFAVGTSLPPDTSVILYEECSVSMYETARSAFRNGQWKQVATPNLSRINMLNMPQFERNWITALREIGNSQLIEMSLDEMEAQQNHLLSALSALKTGKSDAKYGSTLRFPIGMVSAMLSSSYAYFHLLSVLIPFQTVLSGALQPDKFFNPVMAKRFLTALSSCESSLNDAFNEWTSLVRASFCADSTSFDLITLYYLRISVLQTAVKVILRKQSADTIIQIPQLSKNRTCSLFQRERLQWVIERIPYLRYDFDPNINTINNLHTIVEQLAISPYMLPRFFFQQFYHIDFKLSTTPRAEKDRPVKVMQGETNPIRVDGSLTSTHPSLIRSIIVMAEVVSLTSHSHNQEFKETVDLNENNHFTAQFLITFKTSCEVRVRIEFIDQTSRKQWKADGGAVIPITVREKHPPPVAHDFKRGGVHIPNDPRQMIRNSMFPSDMM</sequence>
<dbReference type="GO" id="GO:0034472">
    <property type="term" value="P:snRNA 3'-end processing"/>
    <property type="evidence" value="ECO:0007669"/>
    <property type="project" value="TreeGrafter"/>
</dbReference>
<protein>
    <recommendedName>
        <fullName evidence="2">Integrator complex subunit 7</fullName>
    </recommendedName>
</protein>
<dbReference type="InterPro" id="IPR016024">
    <property type="entry name" value="ARM-type_fold"/>
</dbReference>
<dbReference type="eggNOG" id="KOG1988">
    <property type="taxonomic scope" value="Eukaryota"/>
</dbReference>
<dbReference type="InterPro" id="IPR011989">
    <property type="entry name" value="ARM-like"/>
</dbReference>
<accession>A0A1I7T227</accession>
<evidence type="ECO:0000313" key="6">
    <source>
        <dbReference type="WBParaSite" id="Csp11.Scaffold473.g1673.t1"/>
    </source>
</evidence>
<dbReference type="Pfam" id="PF22965">
    <property type="entry name" value="INTS7_C"/>
    <property type="match status" value="1"/>
</dbReference>
<evidence type="ECO:0000259" key="4">
    <source>
        <dbReference type="Pfam" id="PF24436"/>
    </source>
</evidence>
<dbReference type="WBParaSite" id="Csp11.Scaffold473.g1673.t1">
    <property type="protein sequence ID" value="Csp11.Scaffold473.g1673.t1"/>
    <property type="gene ID" value="Csp11.Scaffold473.g1673"/>
</dbReference>
<comment type="similarity">
    <text evidence="1">Belongs to the Integrator subunit 7 family.</text>
</comment>
<dbReference type="PANTHER" id="PTHR13322:SF2">
    <property type="entry name" value="INTEGRATOR COMPLEX SUBUNIT 7"/>
    <property type="match status" value="1"/>
</dbReference>
<proteinExistence type="inferred from homology"/>
<evidence type="ECO:0000313" key="5">
    <source>
        <dbReference type="Proteomes" id="UP000095282"/>
    </source>
</evidence>
<dbReference type="STRING" id="1561998.A0A1I7T227"/>
<dbReference type="PANTHER" id="PTHR13322">
    <property type="entry name" value="C1ORF73 PROTEIN"/>
    <property type="match status" value="1"/>
</dbReference>
<dbReference type="InterPro" id="IPR054519">
    <property type="entry name" value="INTS7_C"/>
</dbReference>
<feature type="domain" description="Integrator complex subunit 7 C-terminal" evidence="3">
    <location>
        <begin position="764"/>
        <end position="863"/>
    </location>
</feature>
<name>A0A1I7T227_9PELO</name>
<dbReference type="AlphaFoldDB" id="A0A1I7T227"/>
<evidence type="ECO:0000256" key="2">
    <source>
        <dbReference type="ARBA" id="ARBA00015336"/>
    </source>
</evidence>
<dbReference type="SUPFAM" id="SSF48371">
    <property type="entry name" value="ARM repeat"/>
    <property type="match status" value="1"/>
</dbReference>
<dbReference type="Pfam" id="PF24436">
    <property type="entry name" value="INTS7_N"/>
    <property type="match status" value="1"/>
</dbReference>
<dbReference type="GO" id="GO:0032039">
    <property type="term" value="C:integrator complex"/>
    <property type="evidence" value="ECO:0007669"/>
    <property type="project" value="InterPro"/>
</dbReference>
<evidence type="ECO:0000256" key="1">
    <source>
        <dbReference type="ARBA" id="ARBA00008565"/>
    </source>
</evidence>
<organism evidence="5 6">
    <name type="scientific">Caenorhabditis tropicalis</name>
    <dbReference type="NCBI Taxonomy" id="1561998"/>
    <lineage>
        <taxon>Eukaryota</taxon>
        <taxon>Metazoa</taxon>
        <taxon>Ecdysozoa</taxon>
        <taxon>Nematoda</taxon>
        <taxon>Chromadorea</taxon>
        <taxon>Rhabditida</taxon>
        <taxon>Rhabditina</taxon>
        <taxon>Rhabditomorpha</taxon>
        <taxon>Rhabditoidea</taxon>
        <taxon>Rhabditidae</taxon>
        <taxon>Peloderinae</taxon>
        <taxon>Caenorhabditis</taxon>
    </lineage>
</organism>
<keyword evidence="5" id="KW-1185">Reference proteome</keyword>
<dbReference type="InterPro" id="IPR056516">
    <property type="entry name" value="INTS7_N"/>
</dbReference>
<reference evidence="6" key="1">
    <citation type="submission" date="2016-11" db="UniProtKB">
        <authorList>
            <consortium name="WormBaseParasite"/>
        </authorList>
    </citation>
    <scope>IDENTIFICATION</scope>
</reference>
<dbReference type="InterPro" id="IPR033060">
    <property type="entry name" value="INTS7"/>
</dbReference>
<evidence type="ECO:0000259" key="3">
    <source>
        <dbReference type="Pfam" id="PF22965"/>
    </source>
</evidence>